<dbReference type="Pfam" id="PF20066">
    <property type="entry name" value="Glyoxalase_8"/>
    <property type="match status" value="1"/>
</dbReference>
<proteinExistence type="predicted"/>
<sequence length="565" mass="62673">MQVDIDTQRAKGIARAIQKRCKTAGATIAYGQALDGLAEGLGYRNWSTLSATLAKQPPAPAAAPETPATQLPMILRFWVEAALKQARPSEIRVQMTGGVSADWNPRPTTDSRFEITGVERTMATRVLEQLPGTTLPAGELANSAEISRPWPDLPIARIHAELTQSFPHPELKIEINYDTSPSAVPAEARIVPGDVHSCDWDREAFFDAAPYFRQLDDQQLRDVFERLERCEYSDDLTVDRLIDWISDQPGQEDVLAALHRGGDRDRYTGDHIGYTATVDARAARAWLQANKPAIFADLLGDDTIDPDDAAEAAKPLGAPVDASDRNTAITYEYRDGANYHTQRTYIVAGGLSAAEIDEISLRLDEGEYFIPGQVGLPDLQDSFVGCASHWDPQLDHPWHLLGEIESTPKPATVALEARELLRRFREVQWDDSYKPPFYDEMRQRYESREAAPEDQSDTTSIVAPSRKDALFEAFGHELTGFGPHAFTAFIQRPGDTLQEVLDMRGYVFRGPAASDTIIGLKVDGWIYFYTRQGGLSVFYLFDGTDWSQAEEKLVVAARQEGIAGA</sequence>
<gene>
    <name evidence="2" type="ORF">CKO28_00905</name>
</gene>
<evidence type="ECO:0000259" key="1">
    <source>
        <dbReference type="Pfam" id="PF20066"/>
    </source>
</evidence>
<comment type="caution">
    <text evidence="2">The sequence shown here is derived from an EMBL/GenBank/DDBJ whole genome shotgun (WGS) entry which is preliminary data.</text>
</comment>
<protein>
    <recommendedName>
        <fullName evidence="1">Glyoxalase-related protein domain-containing protein</fullName>
    </recommendedName>
</protein>
<name>A0ABS1D865_9PROT</name>
<feature type="domain" description="Glyoxalase-related protein" evidence="1">
    <location>
        <begin position="7"/>
        <end position="61"/>
    </location>
</feature>
<dbReference type="Proteomes" id="UP001296873">
    <property type="component" value="Unassembled WGS sequence"/>
</dbReference>
<evidence type="ECO:0000313" key="3">
    <source>
        <dbReference type="Proteomes" id="UP001296873"/>
    </source>
</evidence>
<accession>A0ABS1D865</accession>
<reference evidence="2 3" key="1">
    <citation type="journal article" date="2020" name="Microorganisms">
        <title>Osmotic Adaptation and Compatible Solute Biosynthesis of Phototrophic Bacteria as Revealed from Genome Analyses.</title>
        <authorList>
            <person name="Imhoff J.F."/>
            <person name="Rahn T."/>
            <person name="Kunzel S."/>
            <person name="Keller A."/>
            <person name="Neulinger S.C."/>
        </authorList>
    </citation>
    <scope>NUCLEOTIDE SEQUENCE [LARGE SCALE GENOMIC DNA]</scope>
    <source>
        <strain evidence="2 3">DSM 9895</strain>
    </source>
</reference>
<dbReference type="InterPro" id="IPR045517">
    <property type="entry name" value="Glyoxalase_8"/>
</dbReference>
<organism evidence="2 3">
    <name type="scientific">Rhodovibrio sodomensis</name>
    <dbReference type="NCBI Taxonomy" id="1088"/>
    <lineage>
        <taxon>Bacteria</taxon>
        <taxon>Pseudomonadati</taxon>
        <taxon>Pseudomonadota</taxon>
        <taxon>Alphaproteobacteria</taxon>
        <taxon>Rhodospirillales</taxon>
        <taxon>Rhodovibrionaceae</taxon>
        <taxon>Rhodovibrio</taxon>
    </lineage>
</organism>
<keyword evidence="3" id="KW-1185">Reference proteome</keyword>
<dbReference type="RefSeq" id="WP_200338651.1">
    <property type="nucleotide sequence ID" value="NZ_NRRL01000001.1"/>
</dbReference>
<evidence type="ECO:0000313" key="2">
    <source>
        <dbReference type="EMBL" id="MBK1666601.1"/>
    </source>
</evidence>
<dbReference type="EMBL" id="NRRL01000001">
    <property type="protein sequence ID" value="MBK1666601.1"/>
    <property type="molecule type" value="Genomic_DNA"/>
</dbReference>